<reference evidence="2" key="1">
    <citation type="journal article" date="2019" name="Int. J. Syst. Evol. Microbiol.">
        <title>The Global Catalogue of Microorganisms (GCM) 10K type strain sequencing project: providing services to taxonomists for standard genome sequencing and annotation.</title>
        <authorList>
            <consortium name="The Broad Institute Genomics Platform"/>
            <consortium name="The Broad Institute Genome Sequencing Center for Infectious Disease"/>
            <person name="Wu L."/>
            <person name="Ma J."/>
        </authorList>
    </citation>
    <scope>NUCLEOTIDE SEQUENCE [LARGE SCALE GENOMIC DNA]</scope>
    <source>
        <strain evidence="2">CCUG 73951</strain>
    </source>
</reference>
<keyword evidence="2" id="KW-1185">Reference proteome</keyword>
<dbReference type="RefSeq" id="WP_289216562.1">
    <property type="nucleotide sequence ID" value="NZ_JAPVRC010000007.1"/>
</dbReference>
<name>A0ABW2K4P4_9BACI</name>
<gene>
    <name evidence="1" type="ORF">ACFQMN_12630</name>
</gene>
<evidence type="ECO:0000313" key="1">
    <source>
        <dbReference type="EMBL" id="MFC7321724.1"/>
    </source>
</evidence>
<proteinExistence type="predicted"/>
<organism evidence="1 2">
    <name type="scientific">Halobacillus campisalis</name>
    <dbReference type="NCBI Taxonomy" id="435909"/>
    <lineage>
        <taxon>Bacteria</taxon>
        <taxon>Bacillati</taxon>
        <taxon>Bacillota</taxon>
        <taxon>Bacilli</taxon>
        <taxon>Bacillales</taxon>
        <taxon>Bacillaceae</taxon>
        <taxon>Halobacillus</taxon>
    </lineage>
</organism>
<accession>A0ABW2K4P4</accession>
<dbReference type="EMBL" id="JBHTBY010000011">
    <property type="protein sequence ID" value="MFC7321724.1"/>
    <property type="molecule type" value="Genomic_DNA"/>
</dbReference>
<protein>
    <submittedName>
        <fullName evidence="1">Uncharacterized protein</fullName>
    </submittedName>
</protein>
<dbReference type="Proteomes" id="UP001596494">
    <property type="component" value="Unassembled WGS sequence"/>
</dbReference>
<comment type="caution">
    <text evidence="1">The sequence shown here is derived from an EMBL/GenBank/DDBJ whole genome shotgun (WGS) entry which is preliminary data.</text>
</comment>
<sequence>MSNPILLTKDRQQTHSLQVKRMAIYKQSKIIEATDELEHNYYFFFHDDRFLDYASSKKILKRSHTHSAFQKGLVLPYPHPLIQTLIAPYSHFEKQNFNMLFRRLQKQYTLQQSALIATYFESFIHRDEIAEMIKSLLYKERRDGKLLSCYRILQILRDFAPNHSLLNAFASDIKFIQYDERYQKGDMKLISKDPVYIENKLFSAKHNEKAFKKLAALYKKQSRNTDVAALYISRVIHTHNPEDYQHLHSLISEHFDKEDQLKILEDLYGKGVHIDLLVQDLFQSYMTNEKFTEAFKLMDNHAMTLPSSHSKALISALKKKGMDTESIPPKELGQVLLTLFNSDDDQAGEILDQTVSTLLRTEGLNFTNEWLLPFHKITAAQGTVNKINEMNEIAEDPNQQQRLGELYHEFNYPQKAIECMSWEMELRDDDPMPVRWLAKLYRELGMDEENKAYEQLYINMVKHS</sequence>
<evidence type="ECO:0000313" key="2">
    <source>
        <dbReference type="Proteomes" id="UP001596494"/>
    </source>
</evidence>